<feature type="coiled-coil region" evidence="5">
    <location>
        <begin position="529"/>
        <end position="556"/>
    </location>
</feature>
<evidence type="ECO:0000256" key="1">
    <source>
        <dbReference type="ARBA" id="ARBA00004308"/>
    </source>
</evidence>
<name>A0AA47M9M7_MERPO</name>
<feature type="coiled-coil region" evidence="5">
    <location>
        <begin position="1364"/>
        <end position="1410"/>
    </location>
</feature>
<feature type="compositionally biased region" description="Basic and acidic residues" evidence="6">
    <location>
        <begin position="2402"/>
        <end position="2420"/>
    </location>
</feature>
<keyword evidence="5" id="KW-0175">Coiled coil</keyword>
<feature type="region of interest" description="Disordered" evidence="6">
    <location>
        <begin position="1537"/>
        <end position="1586"/>
    </location>
</feature>
<sequence>MVQTQPAVLPTTQAQPTGSPKVQAHHTVPSTAKAEPAPQPKVLHPTILSLPQTLADSPELRIKPQALVQATPQAYTEAYAKAQALARNGFEDAKHCLQQHILEAINVFQDKRLSRERVVSTEETLRSLDPELLEGFLRAAEGMEAFCTPSQVQDMELFTQSVRTQWEAVRTEILGFMQQVQFEVTRKAFNAAALQCETLLASRLTADTQVDKLPSWGRFGQRDQSCQLSLFPSSFAALPEECFSAEGSAAQAGEHLEGLTELCDTLSPEDSHRLAQSQLRECEKRLAAIQRQFSGDTDPAPPQPPETGQDVVLQRNTTSSRPPCPAEPTPVTQASKVMMKMSSVESKEMETQPSVEDDLVRKELSERFENSKKTLLAQMAKNEQILKETASDSVSLKGLHTRLQEIQFLRQETESLWSDFSTQYSQQGAAGTGVEQERVELQERWRAQLLELQRRGGSLGTALRQIDSTENHMVDFTDRLDRYLRQPKDVSAFTLAASTLSDIKELDDSIQSELEQLSRLDSVASSSPLASLSREVASHRASLDQLRQQVRKSEAAARALDRFLMSLRTVEQDVSGVPSAPCADPAVLQESRAQLGRSRQSVTSLRDKAPQLDVLLQGARLMVTRDGAPASCLDMVLVLLTRLELADEEASGQQQNLHREAETRSLGLRRRSLLGEMRRLQEAAEKQGLKEPTMPAVQHRLRALSDLDIQLKVQRSELQTLTDLHGGGGEEHLRPLQAQWEETQAAVTDRLEESNTLLALLKKFQVCRSDVSSTVQKAEQAIGEQASYMGKDNLQRLIAKVQDMKKDLSGVGVRMEEIRGVCRQLQSHLKALPDCSDAPFDAESDTLMDSWLDPFITGGTVQNYPPTYLQIYRPTRVTEKSDSYMDNLQVALKRWEKQLELGAEAEAWAGSKLALFAESHPFHSQQQVLDMRDEILEHEENIERFHKKSVEIQEMLQSQEPPLELQVIETQLRKRIDQVQELFSDSSDVFEELLVVKKHLAERIQECAAAVENIQTCVNQVSTSEPQANTLLQDLSEDLDLQEDKAQAVVKELALISSVASPQALDPLTQDASRLSDSFSHTRDLIQRRRDDQGKDLVTAIRDDSQRFDEFFQDLQLSINECFENPESREDVETSLNRLTGFLEAEESERRLTQLRERLAGGREQVPPPALEELTSWLEEQQKEVSTFTAHCNNRQKQMQSLLNTFNSLQEQYDVFREWLQNKEKDSLESDQVSRLLKDLQHQRGKAESLGDLLASVRRQGVRADGLLKDGDNLLQRCRNLETRLQDQHNLAQRALEGQREDFHTKAEGTQTWIGDLAQDLASPHIQGQHREVRQVAQAVLDSKPEGDAKVDDLRRRGQSVCEREDLEESRRKEVQQAVKETEEQWRNVLEKAEGSLHRAEKQAAVEENLNDFKTQKESVLSWVRQQNQNLRSLGGHMTYEERLQILQNVLASKPAGDAKIQALQKQAQTLCENEDLEEGSRRQEVQRTLRDVETQWAGVLQGAGEAERSALLEDFHLQKNQTLAWVTDRQRALDSLGSQAPAEQRRHAAQNVLGSRPEGDRQVNNLRRGGQGLCGRLDQEDSSRRREEVQQAVQDAEERWRRVLQSAKQMLEDAEAQVALETEKRDRELGEFDTHNREATAWIGALQQKLTTLAEQTNAGDRLHIAQTILSTKHEGDAKMADLQSRAQGLCENEDLEESRRREVQQTLRDSREQWRSVLESTKRAVEEEERQCALEGLLADVHAQRKSTTAWLEDKQQALLSLDTQGDPETSIHTAQAILGSKPEGDGKVDDLRRRGQSVCEREDLEGSRRTEVQRAVREAEEQWRNVLEKAEEVLRRAELQYSLSRELDAFRGQAGSAGDWVKDLQRQADSLGSLVTQGSQEQIESRLNTAQTILGSKLKGESFLSDLSRRAQNLCKRQDLEESRRKEVQQTVRQTEEQWRSVLKTAEEAQRYRSMSCDDVMIALKAVTERLVSCGFQRHQAQERLAELQRQSSALPKLFPWPGLGDRRQATEEARTLLDRTRAQGPLLKALHRQAEELFATTQDPTWRDPSWAGMEACLPDLLSELTEAGANLELGILTERQFTQLVEQHGAAQDWLREQVKVLGAPPTDRQGLHNTANTLKALLQTVDREEREMRELAPLRDRLLVHCTPGGQDSLTLEVAHLHDLRATSEQEVRERLAVCEARLGEQEREAVRRSQALRERGSALQWELRSLDRALSYSEPQNHVALLQQHWDSLQKCEGSLEGLGVKVEELYQEVKSVAATTEEMPAEAITMVESLKQQNDRALQQWNLNKPSTDSPTSVQAALEEGEKLQLSLREALSHQQFLVACLKAGEANRLERDSLETLQAAVTQSSTLTEILNGLEDKKKHKRQAPQPSEVHPGKVEDVETPVVAPPQKHMTEKKSVTVSQEHVELRNHASTSQRSQKPHTVKLKL</sequence>
<evidence type="ECO:0000256" key="3">
    <source>
        <dbReference type="ARBA" id="ARBA00022737"/>
    </source>
</evidence>
<comment type="subcellular location">
    <subcellularLocation>
        <location evidence="1">Endomembrane system</location>
    </subcellularLocation>
</comment>
<dbReference type="Proteomes" id="UP001174136">
    <property type="component" value="Unassembled WGS sequence"/>
</dbReference>
<evidence type="ECO:0000256" key="5">
    <source>
        <dbReference type="SAM" id="Coils"/>
    </source>
</evidence>
<reference evidence="7" key="1">
    <citation type="journal article" date="2023" name="Front. Mar. Sci.">
        <title>A new Merluccius polli reference genome to investigate the effects of global change in West African waters.</title>
        <authorList>
            <person name="Mateo J.L."/>
            <person name="Blanco-Fernandez C."/>
            <person name="Garcia-Vazquez E."/>
            <person name="Machado-Schiaffino G."/>
        </authorList>
    </citation>
    <scope>NUCLEOTIDE SEQUENCE</scope>
    <source>
        <strain evidence="7">C29</strain>
        <tissue evidence="7">Fin</tissue>
    </source>
</reference>
<feature type="region of interest" description="Disordered" evidence="6">
    <location>
        <begin position="2368"/>
        <end position="2438"/>
    </location>
</feature>
<feature type="region of interest" description="Disordered" evidence="6">
    <location>
        <begin position="294"/>
        <end position="333"/>
    </location>
</feature>
<dbReference type="EMBL" id="JAOPHQ010005205">
    <property type="protein sequence ID" value="KAK0136193.1"/>
    <property type="molecule type" value="Genomic_DNA"/>
</dbReference>
<feature type="region of interest" description="Disordered" evidence="6">
    <location>
        <begin position="1"/>
        <end position="40"/>
    </location>
</feature>
<evidence type="ECO:0000256" key="2">
    <source>
        <dbReference type="ARBA" id="ARBA00022553"/>
    </source>
</evidence>
<keyword evidence="2" id="KW-0597">Phosphoprotein</keyword>
<dbReference type="InterPro" id="IPR018159">
    <property type="entry name" value="Spectrin/alpha-actinin"/>
</dbReference>
<evidence type="ECO:0000256" key="6">
    <source>
        <dbReference type="SAM" id="MobiDB-lite"/>
    </source>
</evidence>
<keyword evidence="4" id="KW-0472">Membrane</keyword>
<dbReference type="SMART" id="SM00150">
    <property type="entry name" value="SPEC"/>
    <property type="match status" value="5"/>
</dbReference>
<dbReference type="SUPFAM" id="SSF46966">
    <property type="entry name" value="Spectrin repeat"/>
    <property type="match status" value="3"/>
</dbReference>
<protein>
    <submittedName>
        <fullName evidence="7">Nesprin-2</fullName>
    </submittedName>
</protein>
<dbReference type="PANTHER" id="PTHR14514">
    <property type="entry name" value="PKA ANCHORING PROTEIN"/>
    <property type="match status" value="1"/>
</dbReference>
<organism evidence="7 8">
    <name type="scientific">Merluccius polli</name>
    <name type="common">Benguela hake</name>
    <name type="synonym">Merluccius cadenati</name>
    <dbReference type="NCBI Taxonomy" id="89951"/>
    <lineage>
        <taxon>Eukaryota</taxon>
        <taxon>Metazoa</taxon>
        <taxon>Chordata</taxon>
        <taxon>Craniata</taxon>
        <taxon>Vertebrata</taxon>
        <taxon>Euteleostomi</taxon>
        <taxon>Actinopterygii</taxon>
        <taxon>Neopterygii</taxon>
        <taxon>Teleostei</taxon>
        <taxon>Neoteleostei</taxon>
        <taxon>Acanthomorphata</taxon>
        <taxon>Zeiogadaria</taxon>
        <taxon>Gadariae</taxon>
        <taxon>Gadiformes</taxon>
        <taxon>Gadoidei</taxon>
        <taxon>Merlucciidae</taxon>
        <taxon>Merluccius</taxon>
    </lineage>
</organism>
<feature type="compositionally biased region" description="Polar residues" evidence="6">
    <location>
        <begin position="1"/>
        <end position="20"/>
    </location>
</feature>
<accession>A0AA47M9M7</accession>
<dbReference type="Gene3D" id="1.20.58.60">
    <property type="match status" value="4"/>
</dbReference>
<keyword evidence="3" id="KW-0677">Repeat</keyword>
<evidence type="ECO:0000313" key="7">
    <source>
        <dbReference type="EMBL" id="KAK0136193.1"/>
    </source>
</evidence>
<comment type="caution">
    <text evidence="7">The sequence shown here is derived from an EMBL/GenBank/DDBJ whole genome shotgun (WGS) entry which is preliminary data.</text>
</comment>
<feature type="compositionally biased region" description="Basic residues" evidence="6">
    <location>
        <begin position="2429"/>
        <end position="2438"/>
    </location>
</feature>
<gene>
    <name evidence="7" type="primary">SYNE2_1</name>
    <name evidence="7" type="ORF">N1851_027915</name>
</gene>
<dbReference type="PANTHER" id="PTHR14514:SF4">
    <property type="entry name" value="NESPRIN-2"/>
    <property type="match status" value="1"/>
</dbReference>
<keyword evidence="8" id="KW-1185">Reference proteome</keyword>
<evidence type="ECO:0000313" key="8">
    <source>
        <dbReference type="Proteomes" id="UP001174136"/>
    </source>
</evidence>
<proteinExistence type="predicted"/>
<feature type="coiled-coil region" evidence="5">
    <location>
        <begin position="885"/>
        <end position="948"/>
    </location>
</feature>
<feature type="coiled-coil region" evidence="5">
    <location>
        <begin position="1819"/>
        <end position="1850"/>
    </location>
</feature>
<evidence type="ECO:0000256" key="4">
    <source>
        <dbReference type="ARBA" id="ARBA00023136"/>
    </source>
</evidence>